<organism evidence="1 2">
    <name type="scientific">Lophiostoma macrostomum CBS 122681</name>
    <dbReference type="NCBI Taxonomy" id="1314788"/>
    <lineage>
        <taxon>Eukaryota</taxon>
        <taxon>Fungi</taxon>
        <taxon>Dikarya</taxon>
        <taxon>Ascomycota</taxon>
        <taxon>Pezizomycotina</taxon>
        <taxon>Dothideomycetes</taxon>
        <taxon>Pleosporomycetidae</taxon>
        <taxon>Pleosporales</taxon>
        <taxon>Lophiostomataceae</taxon>
        <taxon>Lophiostoma</taxon>
    </lineage>
</organism>
<dbReference type="SUPFAM" id="SSF48403">
    <property type="entry name" value="Ankyrin repeat"/>
    <property type="match status" value="1"/>
</dbReference>
<dbReference type="OrthoDB" id="426293at2759"/>
<evidence type="ECO:0008006" key="3">
    <source>
        <dbReference type="Google" id="ProtNLM"/>
    </source>
</evidence>
<sequence>MPVGSILRGFEGPTWNLAKLACELDDTSLVEQAFSDCTEEEDPKGLLRYSCRHAIQNNAEEVLEYLIAKQSLDVRTLRPSVVGGKGRSTAILDILLAHGWDINWRATSTSESVYDAEPFLWHIVHDSDLVAWCLDHGATVFPVHLEPLRKHEITPSQYRCHQVLERAAARSSVATFELLRSKGAPLGWRTLHFAVRNAALAFHAHQTRGESTKWTERMDMVRHLIDVVGVDVNALDHPVGKQKFDDLGTPICYVANLGGLDDLNTRELTRMLLDRGADPTPGLEEAKQTEYATFAEDVANWKLEHPGGCKAPERFWKTVVQGFWSRIGSMV</sequence>
<dbReference type="Proteomes" id="UP000799324">
    <property type="component" value="Unassembled WGS sequence"/>
</dbReference>
<evidence type="ECO:0000313" key="2">
    <source>
        <dbReference type="Proteomes" id="UP000799324"/>
    </source>
</evidence>
<proteinExistence type="predicted"/>
<gene>
    <name evidence="1" type="ORF">K491DRAFT_692690</name>
</gene>
<dbReference type="InterPro" id="IPR036770">
    <property type="entry name" value="Ankyrin_rpt-contain_sf"/>
</dbReference>
<keyword evidence="2" id="KW-1185">Reference proteome</keyword>
<dbReference type="EMBL" id="MU004346">
    <property type="protein sequence ID" value="KAF2655615.1"/>
    <property type="molecule type" value="Genomic_DNA"/>
</dbReference>
<reference evidence="1" key="1">
    <citation type="journal article" date="2020" name="Stud. Mycol.">
        <title>101 Dothideomycetes genomes: a test case for predicting lifestyles and emergence of pathogens.</title>
        <authorList>
            <person name="Haridas S."/>
            <person name="Albert R."/>
            <person name="Binder M."/>
            <person name="Bloem J."/>
            <person name="Labutti K."/>
            <person name="Salamov A."/>
            <person name="Andreopoulos B."/>
            <person name="Baker S."/>
            <person name="Barry K."/>
            <person name="Bills G."/>
            <person name="Bluhm B."/>
            <person name="Cannon C."/>
            <person name="Castanera R."/>
            <person name="Culley D."/>
            <person name="Daum C."/>
            <person name="Ezra D."/>
            <person name="Gonzalez J."/>
            <person name="Henrissat B."/>
            <person name="Kuo A."/>
            <person name="Liang C."/>
            <person name="Lipzen A."/>
            <person name="Lutzoni F."/>
            <person name="Magnuson J."/>
            <person name="Mondo S."/>
            <person name="Nolan M."/>
            <person name="Ohm R."/>
            <person name="Pangilinan J."/>
            <person name="Park H.-J."/>
            <person name="Ramirez L."/>
            <person name="Alfaro M."/>
            <person name="Sun H."/>
            <person name="Tritt A."/>
            <person name="Yoshinaga Y."/>
            <person name="Zwiers L.-H."/>
            <person name="Turgeon B."/>
            <person name="Goodwin S."/>
            <person name="Spatafora J."/>
            <person name="Crous P."/>
            <person name="Grigoriev I."/>
        </authorList>
    </citation>
    <scope>NUCLEOTIDE SEQUENCE</scope>
    <source>
        <strain evidence="1">CBS 122681</strain>
    </source>
</reference>
<name>A0A6A6T6G4_9PLEO</name>
<dbReference type="AlphaFoldDB" id="A0A6A6T6G4"/>
<dbReference type="Gene3D" id="1.25.40.20">
    <property type="entry name" value="Ankyrin repeat-containing domain"/>
    <property type="match status" value="1"/>
</dbReference>
<protein>
    <recommendedName>
        <fullName evidence="3">Ankyrin</fullName>
    </recommendedName>
</protein>
<evidence type="ECO:0000313" key="1">
    <source>
        <dbReference type="EMBL" id="KAF2655615.1"/>
    </source>
</evidence>
<accession>A0A6A6T6G4</accession>